<dbReference type="AlphaFoldDB" id="A0A2V1ZHB0"/>
<evidence type="ECO:0000313" key="3">
    <source>
        <dbReference type="Proteomes" id="UP000245655"/>
    </source>
</evidence>
<comment type="function">
    <text evidence="1">Could be involved in insertion of integral membrane proteins into the membrane.</text>
</comment>
<dbReference type="Pfam" id="PF01809">
    <property type="entry name" value="YidD"/>
    <property type="match status" value="1"/>
</dbReference>
<dbReference type="PANTHER" id="PTHR33383:SF1">
    <property type="entry name" value="MEMBRANE PROTEIN INSERTION EFFICIENCY FACTOR-RELATED"/>
    <property type="match status" value="1"/>
</dbReference>
<keyword evidence="1" id="KW-1003">Cell membrane</keyword>
<dbReference type="RefSeq" id="WP_109592274.1">
    <property type="nucleotide sequence ID" value="NZ_CAJGZY010000015.1"/>
</dbReference>
<proteinExistence type="inferred from homology"/>
<dbReference type="HAMAP" id="MF_00386">
    <property type="entry name" value="UPF0161_YidD"/>
    <property type="match status" value="1"/>
</dbReference>
<dbReference type="GO" id="GO:0005886">
    <property type="term" value="C:plasma membrane"/>
    <property type="evidence" value="ECO:0007669"/>
    <property type="project" value="UniProtKB-SubCell"/>
</dbReference>
<reference evidence="2 3" key="1">
    <citation type="submission" date="2018-05" db="EMBL/GenBank/DDBJ databases">
        <title>Genomic Encyclopedia of Type Strains, Phase IV (KMG-IV): sequencing the most valuable type-strain genomes for metagenomic binning, comparative biology and taxonomic classification.</title>
        <authorList>
            <person name="Goeker M."/>
        </authorList>
    </citation>
    <scope>NUCLEOTIDE SEQUENCE [LARGE SCALE GENOMIC DNA]</scope>
    <source>
        <strain evidence="2 3">DSM 7229</strain>
    </source>
</reference>
<evidence type="ECO:0000313" key="2">
    <source>
        <dbReference type="EMBL" id="PWK07390.1"/>
    </source>
</evidence>
<accession>A0A2V1ZHB0</accession>
<dbReference type="GeneID" id="60256057"/>
<gene>
    <name evidence="2" type="ORF">C8D84_11570</name>
</gene>
<dbReference type="NCBIfam" id="TIGR00278">
    <property type="entry name" value="membrane protein insertion efficiency factor YidD"/>
    <property type="match status" value="1"/>
</dbReference>
<comment type="caution">
    <text evidence="2">The sequence shown here is derived from an EMBL/GenBank/DDBJ whole genome shotgun (WGS) entry which is preliminary data.</text>
</comment>
<dbReference type="PANTHER" id="PTHR33383">
    <property type="entry name" value="MEMBRANE PROTEIN INSERTION EFFICIENCY FACTOR-RELATED"/>
    <property type="match status" value="1"/>
</dbReference>
<dbReference type="InterPro" id="IPR002696">
    <property type="entry name" value="Membr_insert_effic_factor_YidD"/>
</dbReference>
<dbReference type="Proteomes" id="UP000245655">
    <property type="component" value="Unassembled WGS sequence"/>
</dbReference>
<comment type="subcellular location">
    <subcellularLocation>
        <location evidence="1">Cell membrane</location>
        <topology evidence="1">Peripheral membrane protein</topology>
        <orientation evidence="1">Cytoplasmic side</orientation>
    </subcellularLocation>
</comment>
<dbReference type="EMBL" id="QGGM01000015">
    <property type="protein sequence ID" value="PWK07390.1"/>
    <property type="molecule type" value="Genomic_DNA"/>
</dbReference>
<sequence length="125" mass="14529">MNFLFINLNNILYKIIYYFIVFYQKLISPLLPARCRYYPTCSNYGKQALAWHGVRAGSWLLLKRISSCHPLGGHGIDFVPLPLSSYHYQYVPFNALATSVKVQGLYVFRDNKGYVSRLNHMMKLT</sequence>
<name>A0A2V1ZHB0_PSYIM</name>
<organism evidence="2 3">
    <name type="scientific">Psychrobacter immobilis</name>
    <dbReference type="NCBI Taxonomy" id="498"/>
    <lineage>
        <taxon>Bacteria</taxon>
        <taxon>Pseudomonadati</taxon>
        <taxon>Pseudomonadota</taxon>
        <taxon>Gammaproteobacteria</taxon>
        <taxon>Moraxellales</taxon>
        <taxon>Moraxellaceae</taxon>
        <taxon>Psychrobacter</taxon>
    </lineage>
</organism>
<comment type="similarity">
    <text evidence="1">Belongs to the UPF0161 family.</text>
</comment>
<keyword evidence="3" id="KW-1185">Reference proteome</keyword>
<dbReference type="SMART" id="SM01234">
    <property type="entry name" value="Haemolytic"/>
    <property type="match status" value="1"/>
</dbReference>
<protein>
    <recommendedName>
        <fullName evidence="1">Putative membrane protein insertion efficiency factor</fullName>
    </recommendedName>
</protein>
<evidence type="ECO:0000256" key="1">
    <source>
        <dbReference type="HAMAP-Rule" id="MF_00386"/>
    </source>
</evidence>
<keyword evidence="1" id="KW-0472">Membrane</keyword>